<evidence type="ECO:0000313" key="2">
    <source>
        <dbReference type="EMBL" id="CAB1447791.1"/>
    </source>
</evidence>
<sequence length="100" mass="10682">MWHDCVNRIHSHPGVVHFSSRCVGNKPIRLQVTAGPPSSPPPLLRVGSRKRLMTVRPGGAVGLEHELVKRGGGGTRPGQRQPPDFRGELLTPAAASAPPM</sequence>
<keyword evidence="3" id="KW-1185">Reference proteome</keyword>
<organism evidence="2 3">
    <name type="scientific">Pleuronectes platessa</name>
    <name type="common">European plaice</name>
    <dbReference type="NCBI Taxonomy" id="8262"/>
    <lineage>
        <taxon>Eukaryota</taxon>
        <taxon>Metazoa</taxon>
        <taxon>Chordata</taxon>
        <taxon>Craniata</taxon>
        <taxon>Vertebrata</taxon>
        <taxon>Euteleostomi</taxon>
        <taxon>Actinopterygii</taxon>
        <taxon>Neopterygii</taxon>
        <taxon>Teleostei</taxon>
        <taxon>Neoteleostei</taxon>
        <taxon>Acanthomorphata</taxon>
        <taxon>Carangaria</taxon>
        <taxon>Pleuronectiformes</taxon>
        <taxon>Pleuronectoidei</taxon>
        <taxon>Pleuronectidae</taxon>
        <taxon>Pleuronectes</taxon>
    </lineage>
</organism>
<dbReference type="EMBL" id="CADEAL010003958">
    <property type="protein sequence ID" value="CAB1447791.1"/>
    <property type="molecule type" value="Genomic_DNA"/>
</dbReference>
<evidence type="ECO:0000256" key="1">
    <source>
        <dbReference type="SAM" id="MobiDB-lite"/>
    </source>
</evidence>
<feature type="region of interest" description="Disordered" evidence="1">
    <location>
        <begin position="68"/>
        <end position="100"/>
    </location>
</feature>
<proteinExistence type="predicted"/>
<protein>
    <submittedName>
        <fullName evidence="2">Uncharacterized protein</fullName>
    </submittedName>
</protein>
<accession>A0A9N7YX74</accession>
<dbReference type="AlphaFoldDB" id="A0A9N7YX74"/>
<reference evidence="2" key="1">
    <citation type="submission" date="2020-03" db="EMBL/GenBank/DDBJ databases">
        <authorList>
            <person name="Weist P."/>
        </authorList>
    </citation>
    <scope>NUCLEOTIDE SEQUENCE</scope>
</reference>
<comment type="caution">
    <text evidence="2">The sequence shown here is derived from an EMBL/GenBank/DDBJ whole genome shotgun (WGS) entry which is preliminary data.</text>
</comment>
<name>A0A9N7YX74_PLEPL</name>
<gene>
    <name evidence="2" type="ORF">PLEPLA_LOCUS35468</name>
</gene>
<dbReference type="Proteomes" id="UP001153269">
    <property type="component" value="Unassembled WGS sequence"/>
</dbReference>
<evidence type="ECO:0000313" key="3">
    <source>
        <dbReference type="Proteomes" id="UP001153269"/>
    </source>
</evidence>